<dbReference type="GeneID" id="6010855"/>
<proteinExistence type="predicted"/>
<feature type="compositionally biased region" description="Polar residues" evidence="1">
    <location>
        <begin position="46"/>
        <end position="57"/>
    </location>
</feature>
<accession>A8NK37</accession>
<comment type="caution">
    <text evidence="2">The sequence shown here is derived from an EMBL/GenBank/DDBJ whole genome shotgun (WGS) entry which is preliminary data.</text>
</comment>
<gene>
    <name evidence="2" type="ORF">CC1G_02077</name>
</gene>
<dbReference type="Proteomes" id="UP000001861">
    <property type="component" value="Unassembled WGS sequence"/>
</dbReference>
<evidence type="ECO:0000313" key="2">
    <source>
        <dbReference type="EMBL" id="EAU87318.2"/>
    </source>
</evidence>
<dbReference type="VEuPathDB" id="FungiDB:CC1G_02077"/>
<protein>
    <submittedName>
        <fullName evidence="2">Uncharacterized protein</fullName>
    </submittedName>
</protein>
<organism evidence="2 3">
    <name type="scientific">Coprinopsis cinerea (strain Okayama-7 / 130 / ATCC MYA-4618 / FGSC 9003)</name>
    <name type="common">Inky cap fungus</name>
    <name type="synonym">Hormographiella aspergillata</name>
    <dbReference type="NCBI Taxonomy" id="240176"/>
    <lineage>
        <taxon>Eukaryota</taxon>
        <taxon>Fungi</taxon>
        <taxon>Dikarya</taxon>
        <taxon>Basidiomycota</taxon>
        <taxon>Agaricomycotina</taxon>
        <taxon>Agaricomycetes</taxon>
        <taxon>Agaricomycetidae</taxon>
        <taxon>Agaricales</taxon>
        <taxon>Agaricineae</taxon>
        <taxon>Psathyrellaceae</taxon>
        <taxon>Coprinopsis</taxon>
    </lineage>
</organism>
<sequence length="308" mass="33786">MSSSLSHSTSPRFVLVATRTRPDNPRAAPVVSARRAVYRRSSSPSQAPVTDSAATQASVDNPPSDPPPSSSSSSSSSQSGNESDDDSDIDDWVSPPPPADWDHEGVFYVPIPPPTTRDVRRQVLRTLVITLLTMPSRADLLRFALFRVSKRFLVDYAGLWSRDPESGFVDRSQTTSLRSLITVWEDEVATVADAVRDSWRSIRDALTVVVEDLNRAGDAELEGSADTSRGPEEFFKQGFALRAIVNIPTRVPIEYSSDGMLVRCGYFWEEHSMSNVTCDTILHALGESGDQLRCEPPPNLPAPCAWGH</sequence>
<dbReference type="HOGENOM" id="CLU_930706_0_0_1"/>
<feature type="compositionally biased region" description="Polar residues" evidence="1">
    <location>
        <begin position="1"/>
        <end position="11"/>
    </location>
</feature>
<name>A8NK37_COPC7</name>
<evidence type="ECO:0000256" key="1">
    <source>
        <dbReference type="SAM" id="MobiDB-lite"/>
    </source>
</evidence>
<feature type="compositionally biased region" description="Low complexity" evidence="1">
    <location>
        <begin position="25"/>
        <end position="45"/>
    </location>
</feature>
<dbReference type="InParanoid" id="A8NK37"/>
<dbReference type="KEGG" id="cci:CC1G_02077"/>
<dbReference type="EMBL" id="AACS02000010">
    <property type="protein sequence ID" value="EAU87318.2"/>
    <property type="molecule type" value="Genomic_DNA"/>
</dbReference>
<dbReference type="AlphaFoldDB" id="A8NK37"/>
<feature type="compositionally biased region" description="Low complexity" evidence="1">
    <location>
        <begin position="70"/>
        <end position="81"/>
    </location>
</feature>
<reference evidence="2 3" key="1">
    <citation type="journal article" date="2010" name="Proc. Natl. Acad. Sci. U.S.A.">
        <title>Insights into evolution of multicellular fungi from the assembled chromosomes of the mushroom Coprinopsis cinerea (Coprinus cinereus).</title>
        <authorList>
            <person name="Stajich J.E."/>
            <person name="Wilke S.K."/>
            <person name="Ahren D."/>
            <person name="Au C.H."/>
            <person name="Birren B.W."/>
            <person name="Borodovsky M."/>
            <person name="Burns C."/>
            <person name="Canback B."/>
            <person name="Casselton L.A."/>
            <person name="Cheng C.K."/>
            <person name="Deng J."/>
            <person name="Dietrich F.S."/>
            <person name="Fargo D.C."/>
            <person name="Farman M.L."/>
            <person name="Gathman A.C."/>
            <person name="Goldberg J."/>
            <person name="Guigo R."/>
            <person name="Hoegger P.J."/>
            <person name="Hooker J.B."/>
            <person name="Huggins A."/>
            <person name="James T.Y."/>
            <person name="Kamada T."/>
            <person name="Kilaru S."/>
            <person name="Kodira C."/>
            <person name="Kues U."/>
            <person name="Kupfer D."/>
            <person name="Kwan H.S."/>
            <person name="Lomsadze A."/>
            <person name="Li W."/>
            <person name="Lilly W.W."/>
            <person name="Ma L.J."/>
            <person name="Mackey A.J."/>
            <person name="Manning G."/>
            <person name="Martin F."/>
            <person name="Muraguchi H."/>
            <person name="Natvig D.O."/>
            <person name="Palmerini H."/>
            <person name="Ramesh M.A."/>
            <person name="Rehmeyer C.J."/>
            <person name="Roe B.A."/>
            <person name="Shenoy N."/>
            <person name="Stanke M."/>
            <person name="Ter-Hovhannisyan V."/>
            <person name="Tunlid A."/>
            <person name="Velagapudi R."/>
            <person name="Vision T.J."/>
            <person name="Zeng Q."/>
            <person name="Zolan M.E."/>
            <person name="Pukkila P.J."/>
        </authorList>
    </citation>
    <scope>NUCLEOTIDE SEQUENCE [LARGE SCALE GENOMIC DNA]</scope>
    <source>
        <strain evidence="3">Okayama-7 / 130 / ATCC MYA-4618 / FGSC 9003</strain>
    </source>
</reference>
<keyword evidence="3" id="KW-1185">Reference proteome</keyword>
<feature type="compositionally biased region" description="Acidic residues" evidence="1">
    <location>
        <begin position="82"/>
        <end position="91"/>
    </location>
</feature>
<evidence type="ECO:0000313" key="3">
    <source>
        <dbReference type="Proteomes" id="UP000001861"/>
    </source>
</evidence>
<feature type="region of interest" description="Disordered" evidence="1">
    <location>
        <begin position="1"/>
        <end position="104"/>
    </location>
</feature>
<dbReference type="RefSeq" id="XP_001834341.2">
    <property type="nucleotide sequence ID" value="XM_001834289.2"/>
</dbReference>